<dbReference type="Pfam" id="PF03703">
    <property type="entry name" value="bPH_2"/>
    <property type="match status" value="3"/>
</dbReference>
<dbReference type="PANTHER" id="PTHR34473:SF2">
    <property type="entry name" value="UPF0699 TRANSMEMBRANE PROTEIN YDBT"/>
    <property type="match status" value="1"/>
</dbReference>
<keyword evidence="2" id="KW-0812">Transmembrane</keyword>
<proteinExistence type="predicted"/>
<evidence type="ECO:0000256" key="2">
    <source>
        <dbReference type="SAM" id="Phobius"/>
    </source>
</evidence>
<dbReference type="EMBL" id="CADCWG010000003">
    <property type="protein sequence ID" value="CAA9533133.1"/>
    <property type="molecule type" value="Genomic_DNA"/>
</dbReference>
<dbReference type="InterPro" id="IPR005182">
    <property type="entry name" value="YdbS-like_PH"/>
</dbReference>
<reference evidence="4" key="1">
    <citation type="submission" date="2020-02" db="EMBL/GenBank/DDBJ databases">
        <authorList>
            <person name="Meier V. D."/>
        </authorList>
    </citation>
    <scope>NUCLEOTIDE SEQUENCE</scope>
    <source>
        <strain evidence="4">AVDCRST_MAG49</strain>
    </source>
</reference>
<organism evidence="4">
    <name type="scientific">uncultured Thermomicrobiales bacterium</name>
    <dbReference type="NCBI Taxonomy" id="1645740"/>
    <lineage>
        <taxon>Bacteria</taxon>
        <taxon>Pseudomonadati</taxon>
        <taxon>Thermomicrobiota</taxon>
        <taxon>Thermomicrobia</taxon>
        <taxon>Thermomicrobiales</taxon>
        <taxon>environmental samples</taxon>
    </lineage>
</organism>
<dbReference type="AlphaFoldDB" id="A0A6J4TX73"/>
<gene>
    <name evidence="4" type="ORF">AVDCRST_MAG49-42</name>
</gene>
<feature type="transmembrane region" description="Helical" evidence="2">
    <location>
        <begin position="527"/>
        <end position="549"/>
    </location>
</feature>
<keyword evidence="2" id="KW-1133">Transmembrane helix</keyword>
<protein>
    <recommendedName>
        <fullName evidence="3">YdbS-like PH domain-containing protein</fullName>
    </recommendedName>
</protein>
<feature type="domain" description="YdbS-like PH" evidence="3">
    <location>
        <begin position="396"/>
        <end position="472"/>
    </location>
</feature>
<feature type="transmembrane region" description="Helical" evidence="2">
    <location>
        <begin position="501"/>
        <end position="521"/>
    </location>
</feature>
<evidence type="ECO:0000256" key="1">
    <source>
        <dbReference type="SAM" id="MobiDB-lite"/>
    </source>
</evidence>
<evidence type="ECO:0000259" key="3">
    <source>
        <dbReference type="Pfam" id="PF03703"/>
    </source>
</evidence>
<keyword evidence="2" id="KW-0472">Membrane</keyword>
<sequence length="650" mass="67280">MPPAPLGDGAGPRPEGLPKEGGAGGRAIGRSDAAGSVDDPAPLGLPPDGAPNGREPAAGDPAHGHEARAAVDPAASDPVSGSGAWAGGEAVPGPSAEGGPSPMVPGPPAGQPGSPVGVPGTVATADLSPRRLHPAWIVLSLVRSVRGFLIPLVVILFTGRLSEAPFLAVGGTLAALSLAAQTVTWSVFRYEVTGGELRVRSGLLNRRDRSVPLERIQTVDVAETPLQRALGVVQIKVETAAGGSAGSDVTLEALARGDAAVLRDRLEAARSLRRGRLAAAGSEALSAPQEGQAPAGSARPASLAFGESGELIRAITPRELLVAGATSGRIGPALAIFGAGFQLVDDVLPDRIWERLAMSAPGVGFRGFLVAAVLIGVGAWLLAVVTTVLTFGGFALRRDGDQLQISSGLLDRRRTTVPLARIQAVTMTEGLLRQPFGLAALRIESAGYGSDSATSGVLFPLLRRAEVTDLLERACPAVAVPLAGADALPLDRLPPRARPRYLLAGIRPPIVLTVVATVVAWRVDAAPWWWGLAPLLVVPPAALLALLAYRDAGWAVDARDRLVVRNRAVARTTVVMPVRRIQRRTIARDLFQRRAGLGTFRAAVASGGGGGRVEIVHLDDAQADALLTRLAPPRQVARRHARRATPIPSP</sequence>
<feature type="region of interest" description="Disordered" evidence="1">
    <location>
        <begin position="1"/>
        <end position="122"/>
    </location>
</feature>
<accession>A0A6J4TX73</accession>
<feature type="transmembrane region" description="Helical" evidence="2">
    <location>
        <begin position="363"/>
        <end position="396"/>
    </location>
</feature>
<dbReference type="PANTHER" id="PTHR34473">
    <property type="entry name" value="UPF0699 TRANSMEMBRANE PROTEIN YDBS"/>
    <property type="match status" value="1"/>
</dbReference>
<feature type="domain" description="YdbS-like PH" evidence="3">
    <location>
        <begin position="185"/>
        <end position="266"/>
    </location>
</feature>
<evidence type="ECO:0000313" key="4">
    <source>
        <dbReference type="EMBL" id="CAA9533133.1"/>
    </source>
</evidence>
<name>A0A6J4TX73_9BACT</name>
<feature type="domain" description="YdbS-like PH" evidence="3">
    <location>
        <begin position="549"/>
        <end position="624"/>
    </location>
</feature>